<reference evidence="1" key="1">
    <citation type="submission" date="2020-06" db="EMBL/GenBank/DDBJ databases">
        <authorList>
            <person name="Onetto C."/>
        </authorList>
    </citation>
    <scope>NUCLEOTIDE SEQUENCE</scope>
</reference>
<comment type="caution">
    <text evidence="1">The sequence shown here is derived from an EMBL/GenBank/DDBJ whole genome shotgun (WGS) entry which is preliminary data.</text>
</comment>
<dbReference type="EMBL" id="CAIJEO010000006">
    <property type="protein sequence ID" value="CAD0095607.1"/>
    <property type="molecule type" value="Genomic_DNA"/>
</dbReference>
<dbReference type="AlphaFoldDB" id="A0A9N8K1Z1"/>
<name>A0A9N8K1Z1_9PEZI</name>
<organism evidence="1 2">
    <name type="scientific">Aureobasidium mustum</name>
    <dbReference type="NCBI Taxonomy" id="2773714"/>
    <lineage>
        <taxon>Eukaryota</taxon>
        <taxon>Fungi</taxon>
        <taxon>Dikarya</taxon>
        <taxon>Ascomycota</taxon>
        <taxon>Pezizomycotina</taxon>
        <taxon>Dothideomycetes</taxon>
        <taxon>Dothideomycetidae</taxon>
        <taxon>Dothideales</taxon>
        <taxon>Saccotheciaceae</taxon>
        <taxon>Aureobasidium</taxon>
    </lineage>
</organism>
<dbReference type="OrthoDB" id="5392447at2759"/>
<sequence>MVSRTDWIHSQVAVDRDALVAGDGCHQEEAKALDDYLSGLLNTQDAAIKITSPVLGEGDPPSELYRLWGLLSNALVELADDQAKILDLLAAIQALPTTSIDWTKLEGFGHMFSDMHRLHLQGHSPWEKENWTATRKVELCHHFEIIGAAEARMYLRGIGGISADWGYEVLNLVCSRRPGLDVLIFEVHAWLQCAATQLKNSLQPEETRSYSRPVPGVRVGRLQRVHCTMVEQWGTWKRELSDLSGSQSALSVESRDVAP</sequence>
<gene>
    <name evidence="1" type="ORF">AWRI4233_LOCUS5289</name>
</gene>
<accession>A0A9N8K1Z1</accession>
<evidence type="ECO:0000313" key="1">
    <source>
        <dbReference type="EMBL" id="CAD0095607.1"/>
    </source>
</evidence>
<dbReference type="Proteomes" id="UP000714618">
    <property type="component" value="Unassembled WGS sequence"/>
</dbReference>
<protein>
    <submittedName>
        <fullName evidence="1">Uncharacterized protein</fullName>
    </submittedName>
</protein>
<keyword evidence="2" id="KW-1185">Reference proteome</keyword>
<proteinExistence type="predicted"/>
<evidence type="ECO:0000313" key="2">
    <source>
        <dbReference type="Proteomes" id="UP000714618"/>
    </source>
</evidence>